<keyword evidence="2" id="KW-1185">Reference proteome</keyword>
<dbReference type="AlphaFoldDB" id="A0A914MN21"/>
<feature type="region of interest" description="Disordered" evidence="1">
    <location>
        <begin position="30"/>
        <end position="50"/>
    </location>
</feature>
<reference evidence="3" key="1">
    <citation type="submission" date="2022-11" db="UniProtKB">
        <authorList>
            <consortium name="WormBaseParasite"/>
        </authorList>
    </citation>
    <scope>IDENTIFICATION</scope>
</reference>
<feature type="compositionally biased region" description="Acidic residues" evidence="1">
    <location>
        <begin position="30"/>
        <end position="48"/>
    </location>
</feature>
<name>A0A914MN21_MELIC</name>
<sequence>MIILGRPCFWGVVLSKQILENSVLDEFYGDSNDEADSDSGSDSDDSDIDTMGKMMLGMMFAGAATRAMARMFTDTVEN</sequence>
<evidence type="ECO:0000313" key="2">
    <source>
        <dbReference type="Proteomes" id="UP000887563"/>
    </source>
</evidence>
<protein>
    <submittedName>
        <fullName evidence="3">Uncharacterized protein</fullName>
    </submittedName>
</protein>
<proteinExistence type="predicted"/>
<organism evidence="2 3">
    <name type="scientific">Meloidogyne incognita</name>
    <name type="common">Southern root-knot nematode worm</name>
    <name type="synonym">Oxyuris incognita</name>
    <dbReference type="NCBI Taxonomy" id="6306"/>
    <lineage>
        <taxon>Eukaryota</taxon>
        <taxon>Metazoa</taxon>
        <taxon>Ecdysozoa</taxon>
        <taxon>Nematoda</taxon>
        <taxon>Chromadorea</taxon>
        <taxon>Rhabditida</taxon>
        <taxon>Tylenchina</taxon>
        <taxon>Tylenchomorpha</taxon>
        <taxon>Tylenchoidea</taxon>
        <taxon>Meloidogynidae</taxon>
        <taxon>Meloidogyninae</taxon>
        <taxon>Meloidogyne</taxon>
        <taxon>Meloidogyne incognita group</taxon>
    </lineage>
</organism>
<dbReference type="Proteomes" id="UP000887563">
    <property type="component" value="Unplaced"/>
</dbReference>
<accession>A0A914MN21</accession>
<evidence type="ECO:0000313" key="3">
    <source>
        <dbReference type="WBParaSite" id="Minc3s02245g29048"/>
    </source>
</evidence>
<evidence type="ECO:0000256" key="1">
    <source>
        <dbReference type="SAM" id="MobiDB-lite"/>
    </source>
</evidence>
<dbReference type="WBParaSite" id="Minc3s02245g29048">
    <property type="protein sequence ID" value="Minc3s02245g29048"/>
    <property type="gene ID" value="Minc3s02245g29048"/>
</dbReference>